<evidence type="ECO:0000313" key="1">
    <source>
        <dbReference type="Proteomes" id="UP000887580"/>
    </source>
</evidence>
<organism evidence="1 2">
    <name type="scientific">Panagrolaimus sp. PS1159</name>
    <dbReference type="NCBI Taxonomy" id="55785"/>
    <lineage>
        <taxon>Eukaryota</taxon>
        <taxon>Metazoa</taxon>
        <taxon>Ecdysozoa</taxon>
        <taxon>Nematoda</taxon>
        <taxon>Chromadorea</taxon>
        <taxon>Rhabditida</taxon>
        <taxon>Tylenchina</taxon>
        <taxon>Panagrolaimomorpha</taxon>
        <taxon>Panagrolaimoidea</taxon>
        <taxon>Panagrolaimidae</taxon>
        <taxon>Panagrolaimus</taxon>
    </lineage>
</organism>
<sequence>MHKSATFVGVQGHQPHRNRNVRRLLPLRPEFPATPEEPLEYGKQSFKKLLNKSFKTFKTKT</sequence>
<proteinExistence type="predicted"/>
<name>A0AC35FBR5_9BILA</name>
<dbReference type="Proteomes" id="UP000887580">
    <property type="component" value="Unplaced"/>
</dbReference>
<reference evidence="2" key="1">
    <citation type="submission" date="2022-11" db="UniProtKB">
        <authorList>
            <consortium name="WormBaseParasite"/>
        </authorList>
    </citation>
    <scope>IDENTIFICATION</scope>
</reference>
<evidence type="ECO:0000313" key="2">
    <source>
        <dbReference type="WBParaSite" id="PS1159_v2.g15282.t1"/>
    </source>
</evidence>
<protein>
    <submittedName>
        <fullName evidence="2">Uncharacterized protein</fullName>
    </submittedName>
</protein>
<dbReference type="WBParaSite" id="PS1159_v2.g15282.t1">
    <property type="protein sequence ID" value="PS1159_v2.g15282.t1"/>
    <property type="gene ID" value="PS1159_v2.g15282"/>
</dbReference>
<accession>A0AC35FBR5</accession>